<name>U9SGH5_RHIID</name>
<dbReference type="VEuPathDB" id="FungiDB:RhiirFUN_018270"/>
<protein>
    <submittedName>
        <fullName evidence="1">Uncharacterized protein</fullName>
    </submittedName>
</protein>
<gene>
    <name evidence="1" type="ORF">GLOINDRAFT_341502</name>
</gene>
<dbReference type="HOGENOM" id="CLU_2962048_0_0_1"/>
<evidence type="ECO:0000313" key="1">
    <source>
        <dbReference type="EMBL" id="ERZ94959.1"/>
    </source>
</evidence>
<accession>U9SGH5</accession>
<proteinExistence type="predicted"/>
<sequence length="59" mass="6881">MVISASSVTTEKKEKLQMQEVIEEFSTEMILGRYLSSLITERSILRMKKIRNICCTRAR</sequence>
<organism evidence="1">
    <name type="scientific">Rhizophagus irregularis (strain DAOM 181602 / DAOM 197198 / MUCL 43194)</name>
    <name type="common">Arbuscular mycorrhizal fungus</name>
    <name type="synonym">Glomus intraradices</name>
    <dbReference type="NCBI Taxonomy" id="747089"/>
    <lineage>
        <taxon>Eukaryota</taxon>
        <taxon>Fungi</taxon>
        <taxon>Fungi incertae sedis</taxon>
        <taxon>Mucoromycota</taxon>
        <taxon>Glomeromycotina</taxon>
        <taxon>Glomeromycetes</taxon>
        <taxon>Glomerales</taxon>
        <taxon>Glomeraceae</taxon>
        <taxon>Rhizophagus</taxon>
    </lineage>
</organism>
<dbReference type="EMBL" id="KI301600">
    <property type="protein sequence ID" value="ERZ94959.1"/>
    <property type="molecule type" value="Genomic_DNA"/>
</dbReference>
<reference evidence="1" key="1">
    <citation type="submission" date="2013-07" db="EMBL/GenBank/DDBJ databases">
        <title>The genome of an arbuscular mycorrhizal fungus provides insights into the evolution of the oldest plant symbiosis.</title>
        <authorList>
            <consortium name="DOE Joint Genome Institute"/>
            <person name="Tisserant E."/>
            <person name="Malbreil M."/>
            <person name="Kuo A."/>
            <person name="Kohler A."/>
            <person name="Symeonidi A."/>
            <person name="Balestrini R."/>
            <person name="Charron P."/>
            <person name="Duensing N."/>
            <person name="Frei-dit-Frey N."/>
            <person name="Gianinazzi-Pearson V."/>
            <person name="Gilbert B."/>
            <person name="Handa Y."/>
            <person name="Hijri M."/>
            <person name="Kaul R."/>
            <person name="Kawaguchi M."/>
            <person name="Krajinski F."/>
            <person name="Lammers P."/>
            <person name="Lapierre D."/>
            <person name="Masclaux F.G."/>
            <person name="Murat C."/>
            <person name="Morin E."/>
            <person name="Ndikumana S."/>
            <person name="Pagni M."/>
            <person name="Petitpierre D."/>
            <person name="Requena N."/>
            <person name="Rosikiewicz P."/>
            <person name="Riley R."/>
            <person name="Saito K."/>
            <person name="San Clemente H."/>
            <person name="Shapiro H."/>
            <person name="van Tuinen D."/>
            <person name="Becard G."/>
            <person name="Bonfante P."/>
            <person name="Paszkowski U."/>
            <person name="Shachar-Hill Y."/>
            <person name="Young J.P."/>
            <person name="Sanders I.R."/>
            <person name="Henrissat B."/>
            <person name="Rensing S.A."/>
            <person name="Grigoriev I.V."/>
            <person name="Corradi N."/>
            <person name="Roux C."/>
            <person name="Martin F."/>
        </authorList>
    </citation>
    <scope>NUCLEOTIDE SEQUENCE</scope>
    <source>
        <strain evidence="1">DAOM 197198</strain>
    </source>
</reference>
<dbReference type="AlphaFoldDB" id="U9SGH5"/>